<comment type="caution">
    <text evidence="1">The sequence shown here is derived from an EMBL/GenBank/DDBJ whole genome shotgun (WGS) entry which is preliminary data.</text>
</comment>
<reference evidence="1" key="1">
    <citation type="journal article" date="2015" name="Nature">
        <title>Complex archaea that bridge the gap between prokaryotes and eukaryotes.</title>
        <authorList>
            <person name="Spang A."/>
            <person name="Saw J.H."/>
            <person name="Jorgensen S.L."/>
            <person name="Zaremba-Niedzwiedzka K."/>
            <person name="Martijn J."/>
            <person name="Lind A.E."/>
            <person name="van Eijk R."/>
            <person name="Schleper C."/>
            <person name="Guy L."/>
            <person name="Ettema T.J."/>
        </authorList>
    </citation>
    <scope>NUCLEOTIDE SEQUENCE</scope>
</reference>
<proteinExistence type="predicted"/>
<evidence type="ECO:0000313" key="1">
    <source>
        <dbReference type="EMBL" id="KKL11686.1"/>
    </source>
</evidence>
<organism evidence="1">
    <name type="scientific">marine sediment metagenome</name>
    <dbReference type="NCBI Taxonomy" id="412755"/>
    <lineage>
        <taxon>unclassified sequences</taxon>
        <taxon>metagenomes</taxon>
        <taxon>ecological metagenomes</taxon>
    </lineage>
</organism>
<gene>
    <name evidence="1" type="ORF">LCGC14_2543270</name>
</gene>
<dbReference type="AlphaFoldDB" id="A0A0F9D1L5"/>
<feature type="non-terminal residue" evidence="1">
    <location>
        <position position="44"/>
    </location>
</feature>
<sequence length="44" mass="4848">MPEAKVYLCDKLEGLKGEHKKCGHEVGEGGVRLALRLTPVNEEL</sequence>
<accession>A0A0F9D1L5</accession>
<protein>
    <submittedName>
        <fullName evidence="1">Uncharacterized protein</fullName>
    </submittedName>
</protein>
<dbReference type="EMBL" id="LAZR01041552">
    <property type="protein sequence ID" value="KKL11686.1"/>
    <property type="molecule type" value="Genomic_DNA"/>
</dbReference>
<name>A0A0F9D1L5_9ZZZZ</name>